<gene>
    <name evidence="1" type="ORF">LSAT_V11C300144520</name>
</gene>
<comment type="caution">
    <text evidence="1">The sequence shown here is derived from an EMBL/GenBank/DDBJ whole genome shotgun (WGS) entry which is preliminary data.</text>
</comment>
<evidence type="ECO:0000313" key="1">
    <source>
        <dbReference type="EMBL" id="KAJ0217492.1"/>
    </source>
</evidence>
<dbReference type="Proteomes" id="UP000235145">
    <property type="component" value="Unassembled WGS sequence"/>
</dbReference>
<evidence type="ECO:0000313" key="2">
    <source>
        <dbReference type="Proteomes" id="UP000235145"/>
    </source>
</evidence>
<organism evidence="1 2">
    <name type="scientific">Lactuca sativa</name>
    <name type="common">Garden lettuce</name>
    <dbReference type="NCBI Taxonomy" id="4236"/>
    <lineage>
        <taxon>Eukaryota</taxon>
        <taxon>Viridiplantae</taxon>
        <taxon>Streptophyta</taxon>
        <taxon>Embryophyta</taxon>
        <taxon>Tracheophyta</taxon>
        <taxon>Spermatophyta</taxon>
        <taxon>Magnoliopsida</taxon>
        <taxon>eudicotyledons</taxon>
        <taxon>Gunneridae</taxon>
        <taxon>Pentapetalae</taxon>
        <taxon>asterids</taxon>
        <taxon>campanulids</taxon>
        <taxon>Asterales</taxon>
        <taxon>Asteraceae</taxon>
        <taxon>Cichorioideae</taxon>
        <taxon>Cichorieae</taxon>
        <taxon>Lactucinae</taxon>
        <taxon>Lactuca</taxon>
    </lineage>
</organism>
<name>A0A9R1W0I2_LACSA</name>
<reference evidence="1 2" key="1">
    <citation type="journal article" date="2017" name="Nat. Commun.">
        <title>Genome assembly with in vitro proximity ligation data and whole-genome triplication in lettuce.</title>
        <authorList>
            <person name="Reyes-Chin-Wo S."/>
            <person name="Wang Z."/>
            <person name="Yang X."/>
            <person name="Kozik A."/>
            <person name="Arikit S."/>
            <person name="Song C."/>
            <person name="Xia L."/>
            <person name="Froenicke L."/>
            <person name="Lavelle D.O."/>
            <person name="Truco M.J."/>
            <person name="Xia R."/>
            <person name="Zhu S."/>
            <person name="Xu C."/>
            <person name="Xu H."/>
            <person name="Xu X."/>
            <person name="Cox K."/>
            <person name="Korf I."/>
            <person name="Meyers B.C."/>
            <person name="Michelmore R.W."/>
        </authorList>
    </citation>
    <scope>NUCLEOTIDE SEQUENCE [LARGE SCALE GENOMIC DNA]</scope>
    <source>
        <strain evidence="2">cv. Salinas</strain>
        <tissue evidence="1">Seedlings</tissue>
    </source>
</reference>
<protein>
    <submittedName>
        <fullName evidence="1">Uncharacterized protein</fullName>
    </submittedName>
</protein>
<sequence>MNCRPPVFNKIIDPMLSSMWITDIKGTFDTNKCEDEDKGRLYICGHGERSWGGGWGWGGMMQPIRCHGMSLRESLKKSFSLERRLSSWRKNP</sequence>
<proteinExistence type="predicted"/>
<dbReference type="AlphaFoldDB" id="A0A9R1W0I2"/>
<accession>A0A9R1W0I2</accession>
<dbReference type="EMBL" id="NBSK02000003">
    <property type="protein sequence ID" value="KAJ0217492.1"/>
    <property type="molecule type" value="Genomic_DNA"/>
</dbReference>
<keyword evidence="2" id="KW-1185">Reference proteome</keyword>